<protein>
    <submittedName>
        <fullName evidence="7">S41 family peptidase</fullName>
    </submittedName>
</protein>
<dbReference type="Pfam" id="PF03572">
    <property type="entry name" value="Peptidase_S41"/>
    <property type="match status" value="1"/>
</dbReference>
<dbReference type="PROSITE" id="PS50106">
    <property type="entry name" value="PDZ"/>
    <property type="match status" value="1"/>
</dbReference>
<organism evidence="7 8">
    <name type="scientific">Aureibaculum algae</name>
    <dbReference type="NCBI Taxonomy" id="2584122"/>
    <lineage>
        <taxon>Bacteria</taxon>
        <taxon>Pseudomonadati</taxon>
        <taxon>Bacteroidota</taxon>
        <taxon>Flavobacteriia</taxon>
        <taxon>Flavobacteriales</taxon>
        <taxon>Flavobacteriaceae</taxon>
        <taxon>Aureibaculum</taxon>
    </lineage>
</organism>
<dbReference type="PANTHER" id="PTHR32060:SF30">
    <property type="entry name" value="CARBOXY-TERMINAL PROCESSING PROTEASE CTPA"/>
    <property type="match status" value="1"/>
</dbReference>
<sequence length="529" mass="59749">MKNSKIYYPLFLALAVALGIFIGSMLNYPQNSSGFLFNSSSQEAKIKRLINYIQYDYVDKVDTDSLLDGTIRNILDKLDPHSVYIPASEHDAIAETMNGEFVGVGIRFFMRNDSLTVSNVVKDGPSDRAGIEAGDRILIADNDTLYGKLLESDYIIKKLKGEANTKVKIKVYRKYKDTLLNFTLKRGTIPLESIPSYYMLTDTLGYIKIDKFANTTYDEFKTAMNTLQKKNMKRLVLDLRGNPGGYLTIATQIIDEFLGKDKLIVFTKNKGGQIDKSFATAKGDFENGQVYVLIDESSASASEIVAGALQDNDKGVIVGRRSFGKGLVQQEMELGDGSAVRLTVSRYYTPTGRSIQKPYNSESGASYYNDRLERYNNGELTNGDSIKVVDSLKFITPKGKSVYGGGGIVPDVFVSIDTTAYFGRFHFRAIQDFVFEYLDNHREATKDWEVTNFKQNFDSDSEILKEYLSLFDDQSKLAAESIPYIKLYLKALFARSLYDENVFYQVMNENDEMLKKVKELEMNIDYIKP</sequence>
<dbReference type="Gene3D" id="2.30.42.10">
    <property type="match status" value="1"/>
</dbReference>
<dbReference type="InterPro" id="IPR055210">
    <property type="entry name" value="CtpA/B_N"/>
</dbReference>
<dbReference type="SUPFAM" id="SSF52096">
    <property type="entry name" value="ClpP/crotonase"/>
    <property type="match status" value="1"/>
</dbReference>
<dbReference type="InterPro" id="IPR001478">
    <property type="entry name" value="PDZ"/>
</dbReference>
<keyword evidence="3 5" id="KW-0378">Hydrolase</keyword>
<name>A0A5B7TZF9_9FLAO</name>
<dbReference type="AlphaFoldDB" id="A0A5B7TZF9"/>
<dbReference type="InterPro" id="IPR005151">
    <property type="entry name" value="Tail-specific_protease"/>
</dbReference>
<proteinExistence type="inferred from homology"/>
<feature type="domain" description="PDZ" evidence="6">
    <location>
        <begin position="90"/>
        <end position="145"/>
    </location>
</feature>
<dbReference type="InterPro" id="IPR036034">
    <property type="entry name" value="PDZ_sf"/>
</dbReference>
<dbReference type="KEGG" id="fbe:FF125_20925"/>
<evidence type="ECO:0000313" key="7">
    <source>
        <dbReference type="EMBL" id="QCX40784.1"/>
    </source>
</evidence>
<dbReference type="NCBIfam" id="TIGR00225">
    <property type="entry name" value="prc"/>
    <property type="match status" value="1"/>
</dbReference>
<evidence type="ECO:0000259" key="6">
    <source>
        <dbReference type="PROSITE" id="PS50106"/>
    </source>
</evidence>
<evidence type="ECO:0000256" key="3">
    <source>
        <dbReference type="ARBA" id="ARBA00022801"/>
    </source>
</evidence>
<evidence type="ECO:0000256" key="2">
    <source>
        <dbReference type="ARBA" id="ARBA00022670"/>
    </source>
</evidence>
<dbReference type="CDD" id="cd07560">
    <property type="entry name" value="Peptidase_S41_CPP"/>
    <property type="match status" value="1"/>
</dbReference>
<dbReference type="InterPro" id="IPR029045">
    <property type="entry name" value="ClpP/crotonase-like_dom_sf"/>
</dbReference>
<dbReference type="GO" id="GO:0030288">
    <property type="term" value="C:outer membrane-bounded periplasmic space"/>
    <property type="evidence" value="ECO:0007669"/>
    <property type="project" value="TreeGrafter"/>
</dbReference>
<dbReference type="SUPFAM" id="SSF50156">
    <property type="entry name" value="PDZ domain-like"/>
    <property type="match status" value="1"/>
</dbReference>
<dbReference type="SMART" id="SM00228">
    <property type="entry name" value="PDZ"/>
    <property type="match status" value="1"/>
</dbReference>
<evidence type="ECO:0000256" key="5">
    <source>
        <dbReference type="RuleBase" id="RU004404"/>
    </source>
</evidence>
<accession>A0A5B7TZF9</accession>
<evidence type="ECO:0000256" key="4">
    <source>
        <dbReference type="ARBA" id="ARBA00022825"/>
    </source>
</evidence>
<dbReference type="Gene3D" id="3.90.226.10">
    <property type="entry name" value="2-enoyl-CoA Hydratase, Chain A, domain 1"/>
    <property type="match status" value="1"/>
</dbReference>
<evidence type="ECO:0000256" key="1">
    <source>
        <dbReference type="ARBA" id="ARBA00009179"/>
    </source>
</evidence>
<keyword evidence="8" id="KW-1185">Reference proteome</keyword>
<dbReference type="PANTHER" id="PTHR32060">
    <property type="entry name" value="TAIL-SPECIFIC PROTEASE"/>
    <property type="match status" value="1"/>
</dbReference>
<dbReference type="OrthoDB" id="9812068at2"/>
<dbReference type="EMBL" id="CP040749">
    <property type="protein sequence ID" value="QCX40784.1"/>
    <property type="molecule type" value="Genomic_DNA"/>
</dbReference>
<dbReference type="Proteomes" id="UP000306229">
    <property type="component" value="Chromosome"/>
</dbReference>
<dbReference type="GO" id="GO:0007165">
    <property type="term" value="P:signal transduction"/>
    <property type="evidence" value="ECO:0007669"/>
    <property type="project" value="TreeGrafter"/>
</dbReference>
<dbReference type="CDD" id="cd06782">
    <property type="entry name" value="cpPDZ_CPP-like"/>
    <property type="match status" value="1"/>
</dbReference>
<dbReference type="GO" id="GO:0008236">
    <property type="term" value="F:serine-type peptidase activity"/>
    <property type="evidence" value="ECO:0007669"/>
    <property type="project" value="UniProtKB-KW"/>
</dbReference>
<dbReference type="RefSeq" id="WP_138952028.1">
    <property type="nucleotide sequence ID" value="NZ_CP040749.1"/>
</dbReference>
<dbReference type="Gene3D" id="3.30.750.44">
    <property type="match status" value="1"/>
</dbReference>
<comment type="similarity">
    <text evidence="1 5">Belongs to the peptidase S41A family.</text>
</comment>
<dbReference type="InterPro" id="IPR004447">
    <property type="entry name" value="Peptidase_S41A"/>
</dbReference>
<dbReference type="SMART" id="SM00245">
    <property type="entry name" value="TSPc"/>
    <property type="match status" value="1"/>
</dbReference>
<evidence type="ECO:0000313" key="8">
    <source>
        <dbReference type="Proteomes" id="UP000306229"/>
    </source>
</evidence>
<reference evidence="7 8" key="1">
    <citation type="submission" date="2019-05" db="EMBL/GenBank/DDBJ databases">
        <title>Algicella ahnfeltiae gen. nov., sp. nov., a novel marine bacterium of the family Flavobacteriaceae isolated from a red alga.</title>
        <authorList>
            <person name="Nedashkovskaya O.I."/>
            <person name="Kukhlevskiy A.D."/>
            <person name="Kim S.-G."/>
            <person name="Zhukova N.V."/>
            <person name="Mikhailov V.V."/>
        </authorList>
    </citation>
    <scope>NUCLEOTIDE SEQUENCE [LARGE SCALE GENOMIC DNA]</scope>
    <source>
        <strain evidence="7 8">10Alg115</strain>
    </source>
</reference>
<dbReference type="GO" id="GO:0006508">
    <property type="term" value="P:proteolysis"/>
    <property type="evidence" value="ECO:0007669"/>
    <property type="project" value="UniProtKB-KW"/>
</dbReference>
<gene>
    <name evidence="7" type="ORF">FF125_20925</name>
</gene>
<dbReference type="Pfam" id="PF13180">
    <property type="entry name" value="PDZ_2"/>
    <property type="match status" value="1"/>
</dbReference>
<keyword evidence="4 5" id="KW-0720">Serine protease</keyword>
<dbReference type="Pfam" id="PF22694">
    <property type="entry name" value="CtpB_N-like"/>
    <property type="match status" value="1"/>
</dbReference>
<keyword evidence="2 5" id="KW-0645">Protease</keyword>
<dbReference type="GO" id="GO:0004175">
    <property type="term" value="F:endopeptidase activity"/>
    <property type="evidence" value="ECO:0007669"/>
    <property type="project" value="TreeGrafter"/>
</dbReference>